<feature type="domain" description="DNA-directed RNA polymerase III subunit RPC3 winged-helix" evidence="8">
    <location>
        <begin position="296"/>
        <end position="373"/>
    </location>
</feature>
<dbReference type="InterPro" id="IPR008806">
    <property type="entry name" value="RNA_pol_III_Rpc82_C"/>
</dbReference>
<dbReference type="Gene3D" id="1.10.10.10">
    <property type="entry name" value="Winged helix-like DNA-binding domain superfamily/Winged helix DNA-binding domain"/>
    <property type="match status" value="4"/>
</dbReference>
<proteinExistence type="inferred from homology"/>
<keyword evidence="6" id="KW-1133">Transmembrane helix</keyword>
<comment type="function">
    <text evidence="5">DNA-dependent RNA polymerase catalyzes the transcription of DNA into RNA using the four ribonucleoside triphosphates as substrates. Specific core component of RNA polymerase III which synthesizes small RNAs, such as 5S rRNA and tRNAs.</text>
</comment>
<dbReference type="InterPro" id="IPR036388">
    <property type="entry name" value="WH-like_DNA-bd_sf"/>
</dbReference>
<evidence type="ECO:0000313" key="10">
    <source>
        <dbReference type="Proteomes" id="UP000478052"/>
    </source>
</evidence>
<feature type="domain" description="RNA polymerase III Rpc82 C -terminal" evidence="7">
    <location>
        <begin position="168"/>
        <end position="240"/>
    </location>
</feature>
<evidence type="ECO:0000256" key="2">
    <source>
        <dbReference type="ARBA" id="ARBA00022478"/>
    </source>
</evidence>
<dbReference type="Proteomes" id="UP000478052">
    <property type="component" value="Unassembled WGS sequence"/>
</dbReference>
<evidence type="ECO:0000313" key="9">
    <source>
        <dbReference type="EMBL" id="KAF0770153.1"/>
    </source>
</evidence>
<evidence type="ECO:0000259" key="7">
    <source>
        <dbReference type="Pfam" id="PF05645"/>
    </source>
</evidence>
<sequence length="928" mass="105166">MSSDYCRICTSILRDYFGQDVSEIAKPLQWGQKSLMTLSTMLDGKYPRHLIQETLIVLLQFNFVSAICNVHSVQIEYKLNMENILMILRYPKFLSIIKRKFGNQYKELVETLLCLGRASLSKIVSECIKLQNKTDDLYNNYWEKAIELIKNEYFKRTPTYVVWTEVKQNKMFAPPTKNQKGEKKILFTLNFNKFHQDMRNKIITDAVVRIFDDTIVGEVMSTILSQCADSSAPVSNPISLQLIRSNLSVGHNYLLEYITMIEEDPTKFLSKSYGTMCNITVNFKQIINCLNDSIMDQVVSYKFGESSARLFRATRSNKLLELERLQQTALIPDRETKTLTSELFMNNYLQVQELRKPNTRLGRNDGKSFYLYHLNERQLHQELTEEILKMIGNCMMWKFKTCEDNKRLLKNKARFDGMVQGLQDKQEADKDFFEEAMDNLFSPTVYDHDGSEKTPLYAKNNNEKALLKLIIAFCMAFCFGLLFILLIHIHYGSNQLVLHGNVASDNDQCSQYGIDVLKMGGNAVDAAITAALCNSVILLHLSGLGGNGVMVVYDHRTGIGNTIDFRATPSSHNITGVPGFLAGLFYANVKYGLLPWKTLVEPSITLAKTGITVTESLLEAINQNTTKLIEDENLKHWISTVSNSSLGQIIKVPNGLIKTLTSISLHGPIEFYKEMSEELKLMLKPDDVMSYKPLILPVLRQKYMNYCIITSNKGTGGPILLKVLNKMNNTNTYFEDLSLLNSFKDLGDNWDQNFGLQVSTTDVFDLYVTIISGLGSVFGSRVLTKSGYILNNALDLNLKGHLLNQTERVTSLHLPIIAVETENLCGRRLISGAADVRDGTQLLLSMLKTDPQDILNVNAITRFHFKNNDVGIEYPNNITKQFSKLLFTFKFNVCNATLPYPTSNIVQKVEDRSVAFSDSRGSGKSYTL</sequence>
<dbReference type="GO" id="GO:0016787">
    <property type="term" value="F:hydrolase activity"/>
    <property type="evidence" value="ECO:0007669"/>
    <property type="project" value="UniProtKB-KW"/>
</dbReference>
<evidence type="ECO:0000259" key="8">
    <source>
        <dbReference type="Pfam" id="PF22536"/>
    </source>
</evidence>
<dbReference type="PRINTS" id="PR01210">
    <property type="entry name" value="GGTRANSPTASE"/>
</dbReference>
<dbReference type="GO" id="GO:0006351">
    <property type="term" value="P:DNA-templated transcription"/>
    <property type="evidence" value="ECO:0007669"/>
    <property type="project" value="InterPro"/>
</dbReference>
<keyword evidence="6" id="KW-0472">Membrane</keyword>
<dbReference type="InterPro" id="IPR055207">
    <property type="entry name" value="POLR3C_WHD"/>
</dbReference>
<reference evidence="9 10" key="1">
    <citation type="submission" date="2019-08" db="EMBL/GenBank/DDBJ databases">
        <title>Whole genome of Aphis craccivora.</title>
        <authorList>
            <person name="Voronova N.V."/>
            <person name="Shulinski R.S."/>
            <person name="Bandarenka Y.V."/>
            <person name="Zhorov D.G."/>
            <person name="Warner D."/>
        </authorList>
    </citation>
    <scope>NUCLEOTIDE SEQUENCE [LARGE SCALE GENOMIC DNA]</scope>
    <source>
        <strain evidence="9">180601</strain>
        <tissue evidence="9">Whole Body</tissue>
    </source>
</reference>
<accession>A0A6G0ZHD6</accession>
<dbReference type="SUPFAM" id="SSF56235">
    <property type="entry name" value="N-terminal nucleophile aminohydrolases (Ntn hydrolases)"/>
    <property type="match status" value="1"/>
</dbReference>
<dbReference type="InterPro" id="IPR029055">
    <property type="entry name" value="Ntn_hydrolases_N"/>
</dbReference>
<keyword evidence="9" id="KW-0378">Hydrolase</keyword>
<evidence type="ECO:0000256" key="4">
    <source>
        <dbReference type="ARBA" id="ARBA00023242"/>
    </source>
</evidence>
<dbReference type="EMBL" id="VUJU01000476">
    <property type="protein sequence ID" value="KAF0770153.1"/>
    <property type="molecule type" value="Genomic_DNA"/>
</dbReference>
<comment type="subcellular location">
    <subcellularLocation>
        <location evidence="1 5">Nucleus</location>
    </subcellularLocation>
</comment>
<comment type="caution">
    <text evidence="9">The sequence shown here is derived from an EMBL/GenBank/DDBJ whole genome shotgun (WGS) entry which is preliminary data.</text>
</comment>
<comment type="subunit">
    <text evidence="5">Component of the RNA polymerase III (Pol III) complex consisting of 17 subunits.</text>
</comment>
<keyword evidence="4 5" id="KW-0539">Nucleus</keyword>
<name>A0A6G0ZHD6_APHCR</name>
<dbReference type="Pfam" id="PF22536">
    <property type="entry name" value="WHD_POLR3C"/>
    <property type="match status" value="1"/>
</dbReference>
<dbReference type="PANTHER" id="PTHR12949">
    <property type="entry name" value="RNA POLYMERASE III DNA DIRECTED -RELATED"/>
    <property type="match status" value="1"/>
</dbReference>
<dbReference type="OrthoDB" id="272392at2759"/>
<keyword evidence="6" id="KW-0812">Transmembrane</keyword>
<dbReference type="InterPro" id="IPR039748">
    <property type="entry name" value="RPC3"/>
</dbReference>
<dbReference type="AlphaFoldDB" id="A0A6G0ZHD6"/>
<protein>
    <recommendedName>
        <fullName evidence="5">DNA-directed RNA polymerase III subunit RPC3</fullName>
        <shortName evidence="5">RNA polymerase III subunit C3</shortName>
    </recommendedName>
</protein>
<dbReference type="InterPro" id="IPR043137">
    <property type="entry name" value="GGT_ssub_C"/>
</dbReference>
<evidence type="ECO:0000256" key="6">
    <source>
        <dbReference type="SAM" id="Phobius"/>
    </source>
</evidence>
<dbReference type="Pfam" id="PF01019">
    <property type="entry name" value="G_glu_transpept"/>
    <property type="match status" value="1"/>
</dbReference>
<comment type="similarity">
    <text evidence="5">Belongs to the eukaryotic RPC3/POLR3C RNA polymerase subunit family.</text>
</comment>
<organism evidence="9 10">
    <name type="scientific">Aphis craccivora</name>
    <name type="common">Cowpea aphid</name>
    <dbReference type="NCBI Taxonomy" id="307492"/>
    <lineage>
        <taxon>Eukaryota</taxon>
        <taxon>Metazoa</taxon>
        <taxon>Ecdysozoa</taxon>
        <taxon>Arthropoda</taxon>
        <taxon>Hexapoda</taxon>
        <taxon>Insecta</taxon>
        <taxon>Pterygota</taxon>
        <taxon>Neoptera</taxon>
        <taxon>Paraneoptera</taxon>
        <taxon>Hemiptera</taxon>
        <taxon>Sternorrhyncha</taxon>
        <taxon>Aphidomorpha</taxon>
        <taxon>Aphidoidea</taxon>
        <taxon>Aphididae</taxon>
        <taxon>Aphidini</taxon>
        <taxon>Aphis</taxon>
        <taxon>Aphis</taxon>
    </lineage>
</organism>
<evidence type="ECO:0000256" key="3">
    <source>
        <dbReference type="ARBA" id="ARBA00023163"/>
    </source>
</evidence>
<gene>
    <name evidence="9" type="ORF">FWK35_00001444</name>
</gene>
<dbReference type="Pfam" id="PF05645">
    <property type="entry name" value="RNA_pol_Rpc82"/>
    <property type="match status" value="1"/>
</dbReference>
<keyword evidence="3 5" id="KW-0804">Transcription</keyword>
<evidence type="ECO:0000256" key="1">
    <source>
        <dbReference type="ARBA" id="ARBA00004123"/>
    </source>
</evidence>
<feature type="transmembrane region" description="Helical" evidence="6">
    <location>
        <begin position="469"/>
        <end position="491"/>
    </location>
</feature>
<dbReference type="GO" id="GO:0003697">
    <property type="term" value="F:single-stranded DNA binding"/>
    <property type="evidence" value="ECO:0007669"/>
    <property type="project" value="UniProtKB-UniRule"/>
</dbReference>
<keyword evidence="10" id="KW-1185">Reference proteome</keyword>
<dbReference type="GO" id="GO:0005666">
    <property type="term" value="C:RNA polymerase III complex"/>
    <property type="evidence" value="ECO:0007669"/>
    <property type="project" value="UniProtKB-UniRule"/>
</dbReference>
<evidence type="ECO:0000256" key="5">
    <source>
        <dbReference type="RuleBase" id="RU367076"/>
    </source>
</evidence>
<dbReference type="PANTHER" id="PTHR12949:SF0">
    <property type="entry name" value="DNA-DIRECTED RNA POLYMERASE III SUBUNIT RPC3"/>
    <property type="match status" value="1"/>
</dbReference>
<keyword evidence="2 5" id="KW-0240">DNA-directed RNA polymerase</keyword>
<dbReference type="Gene3D" id="3.60.20.40">
    <property type="match status" value="1"/>
</dbReference>